<keyword evidence="6 14" id="KW-0132">Cell division</keyword>
<dbReference type="InterPro" id="IPR004101">
    <property type="entry name" value="Mur_ligase_C"/>
</dbReference>
<dbReference type="Pfam" id="PF02875">
    <property type="entry name" value="Mur_ligase_C"/>
    <property type="match status" value="1"/>
</dbReference>
<name>A0A1M5NZJ9_9FIRM</name>
<dbReference type="Pfam" id="PF08245">
    <property type="entry name" value="Mur_ligase_M"/>
    <property type="match status" value="1"/>
</dbReference>
<evidence type="ECO:0000256" key="7">
    <source>
        <dbReference type="ARBA" id="ARBA00022741"/>
    </source>
</evidence>
<keyword evidence="5 14" id="KW-0436">Ligase</keyword>
<evidence type="ECO:0000259" key="15">
    <source>
        <dbReference type="Pfam" id="PF01225"/>
    </source>
</evidence>
<keyword evidence="4 14" id="KW-0963">Cytoplasm</keyword>
<reference evidence="19" key="1">
    <citation type="submission" date="2016-11" db="EMBL/GenBank/DDBJ databases">
        <authorList>
            <person name="Varghese N."/>
            <person name="Submissions S."/>
        </authorList>
    </citation>
    <scope>NUCLEOTIDE SEQUENCE [LARGE SCALE GENOMIC DNA]</scope>
    <source>
        <strain evidence="19">DSM 11003</strain>
    </source>
</reference>
<evidence type="ECO:0000313" key="18">
    <source>
        <dbReference type="EMBL" id="SHG94393.1"/>
    </source>
</evidence>
<dbReference type="InterPro" id="IPR000713">
    <property type="entry name" value="Mur_ligase_N"/>
</dbReference>
<evidence type="ECO:0000256" key="5">
    <source>
        <dbReference type="ARBA" id="ARBA00022598"/>
    </source>
</evidence>
<dbReference type="GO" id="GO:0008360">
    <property type="term" value="P:regulation of cell shape"/>
    <property type="evidence" value="ECO:0007669"/>
    <property type="project" value="UniProtKB-KW"/>
</dbReference>
<keyword evidence="9 14" id="KW-0133">Cell shape</keyword>
<evidence type="ECO:0000256" key="9">
    <source>
        <dbReference type="ARBA" id="ARBA00022960"/>
    </source>
</evidence>
<comment type="subcellular location">
    <subcellularLocation>
        <location evidence="1 14">Cytoplasm</location>
    </subcellularLocation>
</comment>
<feature type="domain" description="Mur ligase C-terminal" evidence="16">
    <location>
        <begin position="313"/>
        <end position="442"/>
    </location>
</feature>
<dbReference type="GO" id="GO:0009252">
    <property type="term" value="P:peptidoglycan biosynthetic process"/>
    <property type="evidence" value="ECO:0007669"/>
    <property type="project" value="UniProtKB-UniRule"/>
</dbReference>
<keyword evidence="11 14" id="KW-0131">Cell cycle</keyword>
<sequence>MATIPGHWIHMVGIAGAGMSGIARILFEQGFKVTGSDLQINGTAQRLREMGIEVYEGHSSSNLKEGVDLLVVSSAIPEDNPEVNLALKRNIPVLKRGQMLACMVNNKKGIAVAGAHGKTTTTSMIYWVLRGCGIEPTFIVGGELQDGHINARLGNSDYFVVEADESDASFLEIFPYVAVVTNIEDDHLDFYGSIDNIKKAFVQFINQVRPEGFAVICGEDKYIADIKHDISVRTITYGENSNHDYYIKNWHPKELGSVFEAYRKDVYLGQVELSVPGKHNALNAIAAIAVALELGMDFAKAREEIKKFSGAKRRFQIKGEKFGIMVVDDYAHHPTEIRATLAAAQNLKRERVIAIFQPHRYSRTYKLWRELGEAFSACDLAIFTEVYAASEKPIPGVDGKLVYEAALGTGCNAVYLDSFKRIKKYLLENTRAGDLVLTIGAGDVWKIGEEFLSELESLAVKGIS</sequence>
<dbReference type="HAMAP" id="MF_00046">
    <property type="entry name" value="MurC"/>
    <property type="match status" value="1"/>
</dbReference>
<dbReference type="Gene3D" id="3.40.50.720">
    <property type="entry name" value="NAD(P)-binding Rossmann-like Domain"/>
    <property type="match status" value="1"/>
</dbReference>
<evidence type="ECO:0000313" key="19">
    <source>
        <dbReference type="Proteomes" id="UP000242329"/>
    </source>
</evidence>
<feature type="binding site" evidence="14">
    <location>
        <begin position="114"/>
        <end position="120"/>
    </location>
    <ligand>
        <name>ATP</name>
        <dbReference type="ChEBI" id="CHEBI:30616"/>
    </ligand>
</feature>
<organism evidence="18 19">
    <name type="scientific">Thermosyntropha lipolytica DSM 11003</name>
    <dbReference type="NCBI Taxonomy" id="1123382"/>
    <lineage>
        <taxon>Bacteria</taxon>
        <taxon>Bacillati</taxon>
        <taxon>Bacillota</taxon>
        <taxon>Clostridia</taxon>
        <taxon>Eubacteriales</taxon>
        <taxon>Syntrophomonadaceae</taxon>
        <taxon>Thermosyntropha</taxon>
    </lineage>
</organism>
<dbReference type="Pfam" id="PF01225">
    <property type="entry name" value="Mur_ligase"/>
    <property type="match status" value="1"/>
</dbReference>
<dbReference type="PANTHER" id="PTHR43445">
    <property type="entry name" value="UDP-N-ACETYLMURAMATE--L-ALANINE LIGASE-RELATED"/>
    <property type="match status" value="1"/>
</dbReference>
<dbReference type="SUPFAM" id="SSF53244">
    <property type="entry name" value="MurD-like peptide ligases, peptide-binding domain"/>
    <property type="match status" value="1"/>
</dbReference>
<dbReference type="GO" id="GO:0008763">
    <property type="term" value="F:UDP-N-acetylmuramate-L-alanine ligase activity"/>
    <property type="evidence" value="ECO:0007669"/>
    <property type="project" value="UniProtKB-UniRule"/>
</dbReference>
<dbReference type="SUPFAM" id="SSF51984">
    <property type="entry name" value="MurCD N-terminal domain"/>
    <property type="match status" value="1"/>
</dbReference>
<dbReference type="PANTHER" id="PTHR43445:SF3">
    <property type="entry name" value="UDP-N-ACETYLMURAMATE--L-ALANINE LIGASE"/>
    <property type="match status" value="1"/>
</dbReference>
<evidence type="ECO:0000256" key="11">
    <source>
        <dbReference type="ARBA" id="ARBA00023306"/>
    </source>
</evidence>
<gene>
    <name evidence="14" type="primary">murC</name>
    <name evidence="18" type="ORF">SAMN02745221_01320</name>
</gene>
<dbReference type="GO" id="GO:0051301">
    <property type="term" value="P:cell division"/>
    <property type="evidence" value="ECO:0007669"/>
    <property type="project" value="UniProtKB-KW"/>
</dbReference>
<keyword evidence="7 14" id="KW-0547">Nucleotide-binding</keyword>
<evidence type="ECO:0000256" key="6">
    <source>
        <dbReference type="ARBA" id="ARBA00022618"/>
    </source>
</evidence>
<dbReference type="InterPro" id="IPR036565">
    <property type="entry name" value="Mur-like_cat_sf"/>
</dbReference>
<dbReference type="InterPro" id="IPR005758">
    <property type="entry name" value="UDP-N-AcMur_Ala_ligase_MurC"/>
</dbReference>
<evidence type="ECO:0000256" key="13">
    <source>
        <dbReference type="ARBA" id="ARBA00047833"/>
    </source>
</evidence>
<feature type="domain" description="Mur ligase central" evidence="17">
    <location>
        <begin position="112"/>
        <end position="291"/>
    </location>
</feature>
<keyword evidence="8 14" id="KW-0067">ATP-binding</keyword>
<dbReference type="NCBIfam" id="TIGR01082">
    <property type="entry name" value="murC"/>
    <property type="match status" value="1"/>
</dbReference>
<keyword evidence="10 14" id="KW-0573">Peptidoglycan synthesis</keyword>
<proteinExistence type="inferred from homology"/>
<evidence type="ECO:0000256" key="4">
    <source>
        <dbReference type="ARBA" id="ARBA00022490"/>
    </source>
</evidence>
<dbReference type="AlphaFoldDB" id="A0A1M5NZJ9"/>
<dbReference type="InterPro" id="IPR050061">
    <property type="entry name" value="MurCDEF_pg_biosynth"/>
</dbReference>
<dbReference type="OrthoDB" id="9804126at2"/>
<dbReference type="GO" id="GO:0071555">
    <property type="term" value="P:cell wall organization"/>
    <property type="evidence" value="ECO:0007669"/>
    <property type="project" value="UniProtKB-KW"/>
</dbReference>
<dbReference type="EC" id="6.3.2.8" evidence="3 14"/>
<feature type="domain" description="Mur ligase N-terminal catalytic" evidence="15">
    <location>
        <begin position="9"/>
        <end position="107"/>
    </location>
</feature>
<keyword evidence="12 14" id="KW-0961">Cell wall biogenesis/degradation</keyword>
<dbReference type="UniPathway" id="UPA00219"/>
<keyword evidence="19" id="KW-1185">Reference proteome</keyword>
<evidence type="ECO:0000256" key="12">
    <source>
        <dbReference type="ARBA" id="ARBA00023316"/>
    </source>
</evidence>
<dbReference type="Gene3D" id="3.40.1190.10">
    <property type="entry name" value="Mur-like, catalytic domain"/>
    <property type="match status" value="1"/>
</dbReference>
<comment type="function">
    <text evidence="14">Cell wall formation.</text>
</comment>
<evidence type="ECO:0000259" key="16">
    <source>
        <dbReference type="Pfam" id="PF02875"/>
    </source>
</evidence>
<dbReference type="Gene3D" id="3.90.190.20">
    <property type="entry name" value="Mur ligase, C-terminal domain"/>
    <property type="match status" value="1"/>
</dbReference>
<dbReference type="SUPFAM" id="SSF53623">
    <property type="entry name" value="MurD-like peptide ligases, catalytic domain"/>
    <property type="match status" value="1"/>
</dbReference>
<evidence type="ECO:0000256" key="3">
    <source>
        <dbReference type="ARBA" id="ARBA00012211"/>
    </source>
</evidence>
<comment type="catalytic activity">
    <reaction evidence="13 14">
        <text>UDP-N-acetyl-alpha-D-muramate + L-alanine + ATP = UDP-N-acetyl-alpha-D-muramoyl-L-alanine + ADP + phosphate + H(+)</text>
        <dbReference type="Rhea" id="RHEA:23372"/>
        <dbReference type="ChEBI" id="CHEBI:15378"/>
        <dbReference type="ChEBI" id="CHEBI:30616"/>
        <dbReference type="ChEBI" id="CHEBI:43474"/>
        <dbReference type="ChEBI" id="CHEBI:57972"/>
        <dbReference type="ChEBI" id="CHEBI:70757"/>
        <dbReference type="ChEBI" id="CHEBI:83898"/>
        <dbReference type="ChEBI" id="CHEBI:456216"/>
        <dbReference type="EC" id="6.3.2.8"/>
    </reaction>
</comment>
<evidence type="ECO:0000256" key="8">
    <source>
        <dbReference type="ARBA" id="ARBA00022840"/>
    </source>
</evidence>
<dbReference type="GO" id="GO:0005737">
    <property type="term" value="C:cytoplasm"/>
    <property type="evidence" value="ECO:0007669"/>
    <property type="project" value="UniProtKB-SubCell"/>
</dbReference>
<evidence type="ECO:0000256" key="14">
    <source>
        <dbReference type="HAMAP-Rule" id="MF_00046"/>
    </source>
</evidence>
<evidence type="ECO:0000256" key="10">
    <source>
        <dbReference type="ARBA" id="ARBA00022984"/>
    </source>
</evidence>
<dbReference type="EMBL" id="FQWY01000019">
    <property type="protein sequence ID" value="SHG94393.1"/>
    <property type="molecule type" value="Genomic_DNA"/>
</dbReference>
<dbReference type="InterPro" id="IPR036615">
    <property type="entry name" value="Mur_ligase_C_dom_sf"/>
</dbReference>
<dbReference type="InterPro" id="IPR013221">
    <property type="entry name" value="Mur_ligase_cen"/>
</dbReference>
<accession>A0A1M5NZJ9</accession>
<dbReference type="GO" id="GO:0005524">
    <property type="term" value="F:ATP binding"/>
    <property type="evidence" value="ECO:0007669"/>
    <property type="project" value="UniProtKB-UniRule"/>
</dbReference>
<dbReference type="STRING" id="1123382.SAMN02745221_01320"/>
<evidence type="ECO:0000256" key="1">
    <source>
        <dbReference type="ARBA" id="ARBA00004496"/>
    </source>
</evidence>
<dbReference type="Proteomes" id="UP000242329">
    <property type="component" value="Unassembled WGS sequence"/>
</dbReference>
<comment type="similarity">
    <text evidence="14">Belongs to the MurCDEF family.</text>
</comment>
<evidence type="ECO:0000256" key="2">
    <source>
        <dbReference type="ARBA" id="ARBA00004752"/>
    </source>
</evidence>
<evidence type="ECO:0000259" key="17">
    <source>
        <dbReference type="Pfam" id="PF08245"/>
    </source>
</evidence>
<dbReference type="RefSeq" id="WP_073091844.1">
    <property type="nucleotide sequence ID" value="NZ_FQWY01000019.1"/>
</dbReference>
<protein>
    <recommendedName>
        <fullName evidence="3 14">UDP-N-acetylmuramate--L-alanine ligase</fullName>
        <ecNumber evidence="3 14">6.3.2.8</ecNumber>
    </recommendedName>
    <alternativeName>
        <fullName evidence="14">UDP-N-acetylmuramoyl-L-alanine synthetase</fullName>
    </alternativeName>
</protein>
<comment type="pathway">
    <text evidence="2 14">Cell wall biogenesis; peptidoglycan biosynthesis.</text>
</comment>